<feature type="transmembrane region" description="Helical" evidence="14">
    <location>
        <begin position="970"/>
        <end position="988"/>
    </location>
</feature>
<dbReference type="EMBL" id="MEKH01000010">
    <property type="protein sequence ID" value="ODO01682.1"/>
    <property type="molecule type" value="Genomic_DNA"/>
</dbReference>
<dbReference type="CDD" id="cd16702">
    <property type="entry name" value="RING_CH-C4HC3_MARCH6"/>
    <property type="match status" value="1"/>
</dbReference>
<evidence type="ECO:0000256" key="3">
    <source>
        <dbReference type="ARBA" id="ARBA00004906"/>
    </source>
</evidence>
<dbReference type="GO" id="GO:0008270">
    <property type="term" value="F:zinc ion binding"/>
    <property type="evidence" value="ECO:0007669"/>
    <property type="project" value="UniProtKB-KW"/>
</dbReference>
<organism evidence="16 17">
    <name type="scientific">Cryptococcus amylolentus CBS 6273</name>
    <dbReference type="NCBI Taxonomy" id="1296118"/>
    <lineage>
        <taxon>Eukaryota</taxon>
        <taxon>Fungi</taxon>
        <taxon>Dikarya</taxon>
        <taxon>Basidiomycota</taxon>
        <taxon>Agaricomycotina</taxon>
        <taxon>Tremellomycetes</taxon>
        <taxon>Tremellales</taxon>
        <taxon>Cryptococcaceae</taxon>
        <taxon>Cryptococcus</taxon>
    </lineage>
</organism>
<feature type="transmembrane region" description="Helical" evidence="14">
    <location>
        <begin position="1372"/>
        <end position="1393"/>
    </location>
</feature>
<proteinExistence type="predicted"/>
<evidence type="ECO:0000256" key="12">
    <source>
        <dbReference type="ARBA" id="ARBA00023136"/>
    </source>
</evidence>
<dbReference type="GO" id="GO:0036503">
    <property type="term" value="P:ERAD pathway"/>
    <property type="evidence" value="ECO:0007669"/>
    <property type="project" value="TreeGrafter"/>
</dbReference>
<evidence type="ECO:0000256" key="8">
    <source>
        <dbReference type="ARBA" id="ARBA00022771"/>
    </source>
</evidence>
<evidence type="ECO:0000313" key="16">
    <source>
        <dbReference type="EMBL" id="ODO01682.1"/>
    </source>
</evidence>
<feature type="region of interest" description="Disordered" evidence="13">
    <location>
        <begin position="320"/>
        <end position="342"/>
    </location>
</feature>
<keyword evidence="5" id="KW-0808">Transferase</keyword>
<dbReference type="OrthoDB" id="264354at2759"/>
<dbReference type="InterPro" id="IPR013083">
    <property type="entry name" value="Znf_RING/FYVE/PHD"/>
</dbReference>
<feature type="compositionally biased region" description="Basic and acidic residues" evidence="13">
    <location>
        <begin position="425"/>
        <end position="446"/>
    </location>
</feature>
<keyword evidence="12 14" id="KW-0472">Membrane</keyword>
<feature type="compositionally biased region" description="Acidic residues" evidence="13">
    <location>
        <begin position="549"/>
        <end position="564"/>
    </location>
</feature>
<feature type="region of interest" description="Disordered" evidence="13">
    <location>
        <begin position="504"/>
        <end position="568"/>
    </location>
</feature>
<dbReference type="EC" id="2.3.2.27" evidence="4"/>
<comment type="pathway">
    <text evidence="3">Protein modification; protein ubiquitination.</text>
</comment>
<feature type="transmembrane region" description="Helical" evidence="14">
    <location>
        <begin position="1008"/>
        <end position="1028"/>
    </location>
</feature>
<dbReference type="Proteomes" id="UP000095149">
    <property type="component" value="Unassembled WGS sequence"/>
</dbReference>
<evidence type="ECO:0000256" key="10">
    <source>
        <dbReference type="ARBA" id="ARBA00022833"/>
    </source>
</evidence>
<keyword evidence="10" id="KW-0862">Zinc</keyword>
<evidence type="ECO:0000256" key="11">
    <source>
        <dbReference type="ARBA" id="ARBA00022989"/>
    </source>
</evidence>
<evidence type="ECO:0000256" key="2">
    <source>
        <dbReference type="ARBA" id="ARBA00004141"/>
    </source>
</evidence>
<feature type="transmembrane region" description="Helical" evidence="14">
    <location>
        <begin position="1300"/>
        <end position="1321"/>
    </location>
</feature>
<feature type="region of interest" description="Disordered" evidence="13">
    <location>
        <begin position="418"/>
        <end position="446"/>
    </location>
</feature>
<comment type="caution">
    <text evidence="16">The sequence shown here is derived from an EMBL/GenBank/DDBJ whole genome shotgun (WGS) entry which is preliminary data.</text>
</comment>
<dbReference type="PROSITE" id="PS51292">
    <property type="entry name" value="ZF_RING_CH"/>
    <property type="match status" value="1"/>
</dbReference>
<keyword evidence="11 14" id="KW-1133">Transmembrane helix</keyword>
<dbReference type="SUPFAM" id="SSF57850">
    <property type="entry name" value="RING/U-box"/>
    <property type="match status" value="1"/>
</dbReference>
<evidence type="ECO:0000256" key="6">
    <source>
        <dbReference type="ARBA" id="ARBA00022692"/>
    </source>
</evidence>
<gene>
    <name evidence="16" type="ORF">I350_06508</name>
</gene>
<feature type="compositionally biased region" description="Acidic residues" evidence="13">
    <location>
        <begin position="325"/>
        <end position="339"/>
    </location>
</feature>
<dbReference type="GO" id="GO:0005789">
    <property type="term" value="C:endoplasmic reticulum membrane"/>
    <property type="evidence" value="ECO:0007669"/>
    <property type="project" value="TreeGrafter"/>
</dbReference>
<evidence type="ECO:0000256" key="7">
    <source>
        <dbReference type="ARBA" id="ARBA00022723"/>
    </source>
</evidence>
<dbReference type="GO" id="GO:0061630">
    <property type="term" value="F:ubiquitin protein ligase activity"/>
    <property type="evidence" value="ECO:0007669"/>
    <property type="project" value="UniProtKB-EC"/>
</dbReference>
<keyword evidence="8" id="KW-0863">Zinc-finger</keyword>
<dbReference type="SMART" id="SM00744">
    <property type="entry name" value="RINGv"/>
    <property type="match status" value="1"/>
</dbReference>
<feature type="transmembrane region" description="Helical" evidence="14">
    <location>
        <begin position="1258"/>
        <end position="1280"/>
    </location>
</feature>
<feature type="region of interest" description="Disordered" evidence="13">
    <location>
        <begin position="1451"/>
        <end position="1471"/>
    </location>
</feature>
<feature type="transmembrane region" description="Helical" evidence="14">
    <location>
        <begin position="1209"/>
        <end position="1226"/>
    </location>
</feature>
<comment type="catalytic activity">
    <reaction evidence="1">
        <text>S-ubiquitinyl-[E2 ubiquitin-conjugating enzyme]-L-cysteine + [acceptor protein]-L-lysine = [E2 ubiquitin-conjugating enzyme]-L-cysteine + N(6)-ubiquitinyl-[acceptor protein]-L-lysine.</text>
        <dbReference type="EC" id="2.3.2.27"/>
    </reaction>
</comment>
<evidence type="ECO:0000256" key="9">
    <source>
        <dbReference type="ARBA" id="ARBA00022786"/>
    </source>
</evidence>
<keyword evidence="9" id="KW-0833">Ubl conjugation pathway</keyword>
<feature type="domain" description="RING-CH-type" evidence="15">
    <location>
        <begin position="9"/>
        <end position="70"/>
    </location>
</feature>
<comment type="subcellular location">
    <subcellularLocation>
        <location evidence="2">Membrane</location>
        <topology evidence="2">Multi-pass membrane protein</topology>
    </subcellularLocation>
</comment>
<name>A0A1E3JP44_9TREE</name>
<evidence type="ECO:0000259" key="15">
    <source>
        <dbReference type="PROSITE" id="PS51292"/>
    </source>
</evidence>
<reference evidence="16 17" key="1">
    <citation type="submission" date="2016-06" db="EMBL/GenBank/DDBJ databases">
        <title>Evolution of pathogenesis and genome organization in the Tremellales.</title>
        <authorList>
            <person name="Cuomo C."/>
            <person name="Litvintseva A."/>
            <person name="Heitman J."/>
            <person name="Chen Y."/>
            <person name="Sun S."/>
            <person name="Springer D."/>
            <person name="Dromer F."/>
            <person name="Young S."/>
            <person name="Zeng Q."/>
            <person name="Chapman S."/>
            <person name="Gujja S."/>
            <person name="Saif S."/>
            <person name="Birren B."/>
        </authorList>
    </citation>
    <scope>NUCLEOTIDE SEQUENCE [LARGE SCALE GENOMIC DNA]</scope>
    <source>
        <strain evidence="16 17">CBS 6273</strain>
    </source>
</reference>
<dbReference type="InterPro" id="IPR011016">
    <property type="entry name" value="Znf_RING-CH"/>
</dbReference>
<dbReference type="FunFam" id="3.30.40.10:FF:000287">
    <property type="entry name" value="RING finger membrane protein"/>
    <property type="match status" value="1"/>
</dbReference>
<feature type="transmembrane region" description="Helical" evidence="14">
    <location>
        <begin position="98"/>
        <end position="117"/>
    </location>
</feature>
<feature type="transmembrane region" description="Helical" evidence="14">
    <location>
        <begin position="904"/>
        <end position="925"/>
    </location>
</feature>
<keyword evidence="6 14" id="KW-0812">Transmembrane</keyword>
<evidence type="ECO:0000313" key="17">
    <source>
        <dbReference type="Proteomes" id="UP000095149"/>
    </source>
</evidence>
<evidence type="ECO:0000256" key="5">
    <source>
        <dbReference type="ARBA" id="ARBA00022679"/>
    </source>
</evidence>
<feature type="transmembrane region" description="Helical" evidence="14">
    <location>
        <begin position="860"/>
        <end position="884"/>
    </location>
</feature>
<dbReference type="Pfam" id="PF23113">
    <property type="entry name" value="MARCHF6_C"/>
    <property type="match status" value="1"/>
</dbReference>
<feature type="transmembrane region" description="Helical" evidence="14">
    <location>
        <begin position="1405"/>
        <end position="1429"/>
    </location>
</feature>
<protein>
    <recommendedName>
        <fullName evidence="4">RING-type E3 ubiquitin transferase</fullName>
        <ecNumber evidence="4">2.3.2.27</ecNumber>
    </recommendedName>
</protein>
<evidence type="ECO:0000256" key="14">
    <source>
        <dbReference type="SAM" id="Phobius"/>
    </source>
</evidence>
<dbReference type="Gene3D" id="3.30.40.10">
    <property type="entry name" value="Zinc/RING finger domain, C3HC4 (zinc finger)"/>
    <property type="match status" value="1"/>
</dbReference>
<evidence type="ECO:0000256" key="4">
    <source>
        <dbReference type="ARBA" id="ARBA00012483"/>
    </source>
</evidence>
<evidence type="ECO:0000256" key="1">
    <source>
        <dbReference type="ARBA" id="ARBA00000900"/>
    </source>
</evidence>
<dbReference type="PANTHER" id="PTHR13145">
    <property type="entry name" value="SSM4 PROTEIN"/>
    <property type="match status" value="1"/>
</dbReference>
<accession>A0A1E3JP44</accession>
<dbReference type="InterPro" id="IPR056521">
    <property type="entry name" value="MARCHF6-like_C"/>
</dbReference>
<feature type="transmembrane region" description="Helical" evidence="14">
    <location>
        <begin position="667"/>
        <end position="689"/>
    </location>
</feature>
<sequence length="1516" mass="168983">MEPDIDPRFLDDEGDVCRVCRTGAEEDLPLVYPCKCSGSVRYVHPDCLKQWVVQSQKKHCEICGHKYTFTKVFPSELPSTIPPTVYARQALLWARRQILFVLRMWLVIITWLVALPATNMTVLVAMNYATDHIGDSPQSLSINATTTDNSTASSANFSTVTSIFLNPYSTAYHFGKDSYESWLKGDENTAIGYVLRGQILSLSLAAILIGLVLLREWVQQHNWAEAEQPPRHVEPDIEPEEWFVINGVARRQSEMISRVLETLRGTTDGDGTGPFFPDTDAGHRDRVAWWASRRQWVMALPEPERTTLLAIVEVMERQHRGEIPLGEDELEDEGSDDEGPHDQLQVAQNIPIPQTPQEGLSADETFIPNDGNNTEGLLSFSEYIALRRVNEGKASTTDPALFDNSTEDEIRYDNAMMAEQAEQDGPSRKRKADDVGFDDEAARPRENITDALAEYRRLHTQREQAQAHDDEEQNDLLQAPFRPAWSRQASGDKAQEQRERVAYRAPELLRNQSDQDQGIAEGSGQNRQEAQRIHPQPPQPLFDGFGNDGEGDEDDDDDWEDEPDDRDRLEAGNEFDRLLDAIPQAPWPAVDGQPAALAQIPGLDLGVRVLGANGEPIHLPPGNVQVVPPQDVAFGDEEEDMWDPEDWNGILEVVGLTGPMAGLYQNFMFAFIIMGGAVFILIGLPMLIGKLCLSLDIIRSTLSICGRVIHLVRKVTDPVVDIVFEIVKDVVLLPLLNSGKAAEKILAKKLGLQVSSRFGSQGLSGLPSVPSTSSPMVQKLGDHLAALGQYSYDIYDSVMTFQREMGTRQTVSGRAACVGAGYGLVAEVVAVIAIAGEAGIGGVAGDVAATIKEHTNFFKVAMFMILELVAFPLGVGFMIDLSIVPLFPGATAMSRVHALRTSPFASSFIDWIVGSMFMFSFSSLLSQVRKVTRRGTMFFIRDPGDPSFSPVKDIVEKTTMHQLKKLGTSVLMYSLVIFGMFGVFPWALSFLPGGLLPLKMEPTYGPLSSIPFDLLFLHLILPPSVDLFQPRLRAKRLFKLWWKKTTTQFRLTNFVNVEPHPDEKTAPLTVAEKTLWPMWDVVCQLAFGKYDNKETMARVPASDSVVLVPVEERRVEGGVFIPLDGKGVPQNPQDKLRLLKQDKLSREAGRLPMSDYMIVWLPQYWRTRIHMFLATALASISVVIASATFIPIVIGRMAWKWSGFEVHDGYSWFLGAYIAYAAYALGRQARKYINSLNRADRLRQSVFSRRVKRTVRRYCAGAFGVSMMYGILPILVGAVLETYMGVFFGDKHLPGRVVHFWDIWALGTAASSLLTGVILVVNRLGRFDSLSAIATVCHLTKPFHQMLTKSQQFREPAVKDFTSTASNIRTPVLACISAIVLPYAIGISSLMVLPPDVNMDENNAFLFRCVIIPISLTFLLITSFSLYLVSERETIRQKVLEAEYVLEERVENYEPGSEESSAEERDSLDAADLPPDMRLQLERYQQDVAAGPLRVLNRGDVEIEDGSDEGENWEDL</sequence>
<keyword evidence="7" id="KW-0479">Metal-binding</keyword>
<feature type="transmembrane region" description="Helical" evidence="14">
    <location>
        <begin position="1171"/>
        <end position="1194"/>
    </location>
</feature>
<dbReference type="Pfam" id="PF12906">
    <property type="entry name" value="RINGv"/>
    <property type="match status" value="1"/>
</dbReference>
<dbReference type="PANTHER" id="PTHR13145:SF0">
    <property type="entry name" value="E3 UBIQUITIN-PROTEIN LIGASE MARCHF6"/>
    <property type="match status" value="1"/>
</dbReference>
<evidence type="ECO:0000256" key="13">
    <source>
        <dbReference type="SAM" id="MobiDB-lite"/>
    </source>
</evidence>